<accession>A0A1Z5J1I5</accession>
<dbReference type="HAMAP" id="MF_00027">
    <property type="entry name" value="CobB_CbiA"/>
    <property type="match status" value="1"/>
</dbReference>
<comment type="pathway">
    <text evidence="7">Cofactor biosynthesis; adenosylcobalamin biosynthesis; cob(II)yrinate a,c-diamide from sirohydrochlorin (anaerobic route): step 10/10.</text>
</comment>
<dbReference type="GO" id="GO:0042242">
    <property type="term" value="F:cobyrinic acid a,c-diamide synthase activity"/>
    <property type="evidence" value="ECO:0007669"/>
    <property type="project" value="UniProtKB-UniRule"/>
</dbReference>
<dbReference type="Gene3D" id="3.40.50.300">
    <property type="entry name" value="P-loop containing nucleotide triphosphate hydrolases"/>
    <property type="match status" value="1"/>
</dbReference>
<dbReference type="InterPro" id="IPR004484">
    <property type="entry name" value="CbiA/CobB_synth"/>
</dbReference>
<sequence>MKKLMIAGATSGSGKTSVTLGILSALSDTLRIQPYKIGPDYVDTKFHSRITGRQSRNIDSFLVPDVHSLKYLFERDTSDVDLGLVEGVMGLYDGLGTDKDAHSSASIAKMLNIPVVLVVNGRSASTSIAAIVKGFVEFDPAVSIVGIVVNNVMSQNHFELIKGAITRYVKNVPVLGYLPFKKSLSLPSRQLGLVPDNELPAVDSKISELGQLAKAHIDLNQLLTLAGTSVDAHLPSPIVTQQVDLTLGIAQDDAFNFYYQDNLEALREAGVTLKPFSPIADKALPDGIDALYLGGGYPEESAAELAANTPMKQAIRAFSQANHPIYAECGGLMYLGNRLTTDSGTFDMLGLLDGESEMTPRLKRFGYCEASPAVDTVIGAAGTKLVGHEFHHSVFTANAGLEPVLRMRKVRDGVVADEWTGGYQVRQTFASYLHVHFYQSKAVFNGLLNRLGARVHASH</sequence>
<feature type="site" description="Increases nucleophilicity of active site Cys" evidence="7">
    <location>
        <position position="434"/>
    </location>
</feature>
<name>A0A1Z5J1I5_9LACO</name>
<dbReference type="NCBIfam" id="NF002204">
    <property type="entry name" value="PRK01077.1"/>
    <property type="match status" value="1"/>
</dbReference>
<feature type="domain" description="CobB/CobQ-like glutamine amidotransferase" evidence="9">
    <location>
        <begin position="248"/>
        <end position="440"/>
    </location>
</feature>
<keyword evidence="11" id="KW-1185">Reference proteome</keyword>
<dbReference type="CDD" id="cd03130">
    <property type="entry name" value="GATase1_CobB"/>
    <property type="match status" value="1"/>
</dbReference>
<comment type="similarity">
    <text evidence="7">Belongs to the CobB/CbiA family.</text>
</comment>
<proteinExistence type="inferred from homology"/>
<dbReference type="EC" id="6.3.5.11" evidence="7"/>
<dbReference type="UniPathway" id="UPA00148">
    <property type="reaction ID" value="UER00231"/>
</dbReference>
<evidence type="ECO:0000256" key="4">
    <source>
        <dbReference type="ARBA" id="ARBA00022840"/>
    </source>
</evidence>
<comment type="function">
    <text evidence="7">Catalyzes the ATP-dependent amidation of the two carboxylate groups at positions a and c of cobyrinate, using either L-glutamine or ammonia as the nitrogen source.</text>
</comment>
<dbReference type="SUPFAM" id="SSF52540">
    <property type="entry name" value="P-loop containing nucleoside triphosphate hydrolases"/>
    <property type="match status" value="1"/>
</dbReference>
<organism evidence="10 11">
    <name type="scientific">Secundilactobacillus silagincola</name>
    <dbReference type="NCBI Taxonomy" id="1714681"/>
    <lineage>
        <taxon>Bacteria</taxon>
        <taxon>Bacillati</taxon>
        <taxon>Bacillota</taxon>
        <taxon>Bacilli</taxon>
        <taxon>Lactobacillales</taxon>
        <taxon>Lactobacillaceae</taxon>
        <taxon>Secundilactobacillus</taxon>
    </lineage>
</organism>
<dbReference type="EMBL" id="BCMJ01000001">
    <property type="protein sequence ID" value="GAX07571.1"/>
    <property type="molecule type" value="Genomic_DNA"/>
</dbReference>
<dbReference type="Pfam" id="PF01656">
    <property type="entry name" value="CbiA"/>
    <property type="match status" value="1"/>
</dbReference>
<dbReference type="PANTHER" id="PTHR43873">
    <property type="entry name" value="COBYRINATE A,C-DIAMIDE SYNTHASE"/>
    <property type="match status" value="1"/>
</dbReference>
<evidence type="ECO:0000256" key="7">
    <source>
        <dbReference type="HAMAP-Rule" id="MF_00027"/>
    </source>
</evidence>
<keyword evidence="4 7" id="KW-0067">ATP-binding</keyword>
<evidence type="ECO:0000256" key="3">
    <source>
        <dbReference type="ARBA" id="ARBA00022741"/>
    </source>
</evidence>
<evidence type="ECO:0000256" key="5">
    <source>
        <dbReference type="ARBA" id="ARBA00022842"/>
    </source>
</evidence>
<dbReference type="Gene3D" id="3.40.50.880">
    <property type="match status" value="1"/>
</dbReference>
<evidence type="ECO:0000256" key="6">
    <source>
        <dbReference type="ARBA" id="ARBA00022962"/>
    </source>
</evidence>
<dbReference type="AlphaFoldDB" id="A0A1Z5J1I5"/>
<feature type="domain" description="CobQ/CobB/MinD/ParA nucleotide binding" evidence="8">
    <location>
        <begin position="4"/>
        <end position="190"/>
    </location>
</feature>
<protein>
    <recommendedName>
        <fullName evidence="7">Cobyrinate a,c-diamide synthase</fullName>
        <ecNumber evidence="7">6.3.5.11</ecNumber>
    </recommendedName>
    <alternativeName>
        <fullName evidence="7">Cobyrinic acid a,c-diamide synthetase</fullName>
    </alternativeName>
</protein>
<comment type="caution">
    <text evidence="10">The sequence shown here is derived from an EMBL/GenBank/DDBJ whole genome shotgun (WGS) entry which is preliminary data.</text>
</comment>
<gene>
    <name evidence="7" type="primary">cbiA</name>
    <name evidence="10" type="ORF">IWT5_00305</name>
</gene>
<dbReference type="PROSITE" id="PS51274">
    <property type="entry name" value="GATASE_COBBQ"/>
    <property type="match status" value="1"/>
</dbReference>
<evidence type="ECO:0000259" key="8">
    <source>
        <dbReference type="Pfam" id="PF01656"/>
    </source>
</evidence>
<evidence type="ECO:0000259" key="9">
    <source>
        <dbReference type="Pfam" id="PF07685"/>
    </source>
</evidence>
<evidence type="ECO:0000313" key="10">
    <source>
        <dbReference type="EMBL" id="GAX07571.1"/>
    </source>
</evidence>
<evidence type="ECO:0000256" key="1">
    <source>
        <dbReference type="ARBA" id="ARBA00001946"/>
    </source>
</evidence>
<dbReference type="SUPFAM" id="SSF52317">
    <property type="entry name" value="Class I glutamine amidotransferase-like"/>
    <property type="match status" value="1"/>
</dbReference>
<evidence type="ECO:0000256" key="2">
    <source>
        <dbReference type="ARBA" id="ARBA00022598"/>
    </source>
</evidence>
<dbReference type="Pfam" id="PF07685">
    <property type="entry name" value="GATase_3"/>
    <property type="match status" value="1"/>
</dbReference>
<comment type="domain">
    <text evidence="7">Comprises of two domains. The C-terminal domain contains the binding site for glutamine and catalyzes the hydrolysis of this substrate to glutamate and ammonia. The N-terminal domain is anticipated to bind ATP and cobyrinate and catalyzes the ultimate synthesis of the diamide product. The ammonia produced via the glutaminase domain is probably translocated to the adjacent domain via a molecular tunnel, where it reacts with an activated intermediate.</text>
</comment>
<comment type="miscellaneous">
    <text evidence="7">The a and c carboxylates of cobyrinate are activated for nucleophilic attack via formation of a phosphorylated intermediate by ATP. CbiA catalyzes first the amidation of the c-carboxylate, and then that of the a-carboxylate.</text>
</comment>
<dbReference type="Proteomes" id="UP000223370">
    <property type="component" value="Unassembled WGS sequence"/>
</dbReference>
<keyword evidence="3 7" id="KW-0547">Nucleotide-binding</keyword>
<reference evidence="10 11" key="1">
    <citation type="submission" date="2015-11" db="EMBL/GenBank/DDBJ databases">
        <title>Draft genome sequences of new species of the genus Lactobacillus isolated from orchardgrass silage.</title>
        <authorList>
            <person name="Tohno M."/>
            <person name="Tanizawa Y."/>
            <person name="Arita M."/>
        </authorList>
    </citation>
    <scope>NUCLEOTIDE SEQUENCE [LARGE SCALE GENOMIC DNA]</scope>
    <source>
        <strain evidence="10 11">IWT5</strain>
    </source>
</reference>
<evidence type="ECO:0000313" key="11">
    <source>
        <dbReference type="Proteomes" id="UP000223370"/>
    </source>
</evidence>
<dbReference type="NCBIfam" id="TIGR00379">
    <property type="entry name" value="cobB"/>
    <property type="match status" value="1"/>
</dbReference>
<keyword evidence="7" id="KW-0169">Cobalamin biosynthesis</keyword>
<keyword evidence="5 7" id="KW-0460">Magnesium</keyword>
<dbReference type="OrthoDB" id="9764035at2"/>
<dbReference type="GO" id="GO:0005524">
    <property type="term" value="F:ATP binding"/>
    <property type="evidence" value="ECO:0007669"/>
    <property type="project" value="UniProtKB-UniRule"/>
</dbReference>
<dbReference type="InterPro" id="IPR011698">
    <property type="entry name" value="GATase_3"/>
</dbReference>
<dbReference type="InterPro" id="IPR027417">
    <property type="entry name" value="P-loop_NTPase"/>
</dbReference>
<dbReference type="GO" id="GO:0009236">
    <property type="term" value="P:cobalamin biosynthetic process"/>
    <property type="evidence" value="ECO:0007669"/>
    <property type="project" value="UniProtKB-UniRule"/>
</dbReference>
<comment type="catalytic activity">
    <reaction evidence="7">
        <text>cob(II)yrinate + 2 L-glutamine + 2 ATP + 2 H2O = cob(II)yrinate a,c diamide + 2 L-glutamate + 2 ADP + 2 phosphate + 2 H(+)</text>
        <dbReference type="Rhea" id="RHEA:26289"/>
        <dbReference type="ChEBI" id="CHEBI:15377"/>
        <dbReference type="ChEBI" id="CHEBI:15378"/>
        <dbReference type="ChEBI" id="CHEBI:29985"/>
        <dbReference type="ChEBI" id="CHEBI:30616"/>
        <dbReference type="ChEBI" id="CHEBI:43474"/>
        <dbReference type="ChEBI" id="CHEBI:58359"/>
        <dbReference type="ChEBI" id="CHEBI:58537"/>
        <dbReference type="ChEBI" id="CHEBI:58894"/>
        <dbReference type="ChEBI" id="CHEBI:456216"/>
        <dbReference type="EC" id="6.3.5.11"/>
    </reaction>
</comment>
<dbReference type="RefSeq" id="WP_098823542.1">
    <property type="nucleotide sequence ID" value="NZ_BCMJ01000001.1"/>
</dbReference>
<comment type="cofactor">
    <cofactor evidence="1 7">
        <name>Mg(2+)</name>
        <dbReference type="ChEBI" id="CHEBI:18420"/>
    </cofactor>
</comment>
<keyword evidence="6 7" id="KW-0315">Glutamine amidotransferase</keyword>
<keyword evidence="2 7" id="KW-0436">Ligase</keyword>
<dbReference type="PANTHER" id="PTHR43873:SF1">
    <property type="entry name" value="COBYRINATE A,C-DIAMIDE SYNTHASE"/>
    <property type="match status" value="1"/>
</dbReference>
<dbReference type="InterPro" id="IPR029062">
    <property type="entry name" value="Class_I_gatase-like"/>
</dbReference>
<feature type="active site" description="Nucleophile" evidence="7">
    <location>
        <position position="329"/>
    </location>
</feature>
<dbReference type="InterPro" id="IPR002586">
    <property type="entry name" value="CobQ/CobB/MinD/ParA_Nub-bd_dom"/>
</dbReference>